<keyword evidence="11" id="KW-1185">Reference proteome</keyword>
<evidence type="ECO:0000313" key="10">
    <source>
        <dbReference type="EMBL" id="MFC5972228.1"/>
    </source>
</evidence>
<feature type="transmembrane region" description="Helical" evidence="8">
    <location>
        <begin position="118"/>
        <end position="138"/>
    </location>
</feature>
<dbReference type="PANTHER" id="PTHR31412">
    <property type="entry name" value="ZINC METALLOPROTEASE EGY1"/>
    <property type="match status" value="1"/>
</dbReference>
<evidence type="ECO:0000256" key="7">
    <source>
        <dbReference type="ARBA" id="ARBA00023136"/>
    </source>
</evidence>
<keyword evidence="2 10" id="KW-0645">Protease</keyword>
<keyword evidence="7 8" id="KW-0472">Membrane</keyword>
<dbReference type="InterPro" id="IPR008915">
    <property type="entry name" value="Peptidase_M50"/>
</dbReference>
<dbReference type="Pfam" id="PF02163">
    <property type="entry name" value="Peptidase_M50"/>
    <property type="match status" value="1"/>
</dbReference>
<feature type="transmembrane region" description="Helical" evidence="8">
    <location>
        <begin position="181"/>
        <end position="204"/>
    </location>
</feature>
<keyword evidence="5" id="KW-0809">Transit peptide</keyword>
<sequence length="365" mass="39587">MDEFEEPRAGPPVYALRSVFRVYETRREGDRLLYFGDPIVSPDALERHVWPLFREAGYEVTLQVRTGEHVLVAEPRSTGLDGIPWTNVVMALLTVLTTLFAGVEWYDATVTLDDPLSILQTWPFAVAVLSVLGIHELGHYAMSRYHDVNATLPYFIPVPTIFGTMGAVIKMKGRIPDREALFDIGVAGPLAGLAAAIVVTAVGLQLEPVAAGPVYGLGGLNYPPLIQFIATVTGGELYPPGGRVNPVVVGGWVGMFVTFLNLLPVGQLDGGHLVRAMLGRRQETVGALVPAGLFGLGGYLLFVQEETLQSITLWFFWGFVAIALAYAGPATPVLDDALDRRRMAVGVFTFVLGLLCFTPVPFTFV</sequence>
<keyword evidence="4" id="KW-0378">Hydrolase</keyword>
<dbReference type="InterPro" id="IPR044838">
    <property type="entry name" value="EGY1-like"/>
</dbReference>
<evidence type="ECO:0000259" key="9">
    <source>
        <dbReference type="Pfam" id="PF02163"/>
    </source>
</evidence>
<protein>
    <submittedName>
        <fullName evidence="10">Site-2 protease family protein</fullName>
    </submittedName>
</protein>
<dbReference type="RefSeq" id="WP_247415337.1">
    <property type="nucleotide sequence ID" value="NZ_JALLGW010000001.1"/>
</dbReference>
<dbReference type="GO" id="GO:0008233">
    <property type="term" value="F:peptidase activity"/>
    <property type="evidence" value="ECO:0007669"/>
    <property type="project" value="UniProtKB-KW"/>
</dbReference>
<feature type="domain" description="Peptidase M50" evidence="9">
    <location>
        <begin position="124"/>
        <end position="282"/>
    </location>
</feature>
<dbReference type="EMBL" id="JBHSQH010000001">
    <property type="protein sequence ID" value="MFC5972228.1"/>
    <property type="molecule type" value="Genomic_DNA"/>
</dbReference>
<organism evidence="10 11">
    <name type="scientific">Halomarina salina</name>
    <dbReference type="NCBI Taxonomy" id="1872699"/>
    <lineage>
        <taxon>Archaea</taxon>
        <taxon>Methanobacteriati</taxon>
        <taxon>Methanobacteriota</taxon>
        <taxon>Stenosarchaea group</taxon>
        <taxon>Halobacteria</taxon>
        <taxon>Halobacteriales</taxon>
        <taxon>Natronomonadaceae</taxon>
        <taxon>Halomarina</taxon>
    </lineage>
</organism>
<feature type="transmembrane region" description="Helical" evidence="8">
    <location>
        <begin position="85"/>
        <end position="106"/>
    </location>
</feature>
<gene>
    <name evidence="10" type="ORF">ACFPYI_12880</name>
</gene>
<evidence type="ECO:0000256" key="3">
    <source>
        <dbReference type="ARBA" id="ARBA00022692"/>
    </source>
</evidence>
<feature type="transmembrane region" description="Helical" evidence="8">
    <location>
        <begin position="314"/>
        <end position="331"/>
    </location>
</feature>
<comment type="subcellular location">
    <subcellularLocation>
        <location evidence="1">Membrane</location>
        <topology evidence="1">Multi-pass membrane protein</topology>
    </subcellularLocation>
</comment>
<evidence type="ECO:0000256" key="2">
    <source>
        <dbReference type="ARBA" id="ARBA00022670"/>
    </source>
</evidence>
<evidence type="ECO:0000313" key="11">
    <source>
        <dbReference type="Proteomes" id="UP001596099"/>
    </source>
</evidence>
<accession>A0ABD5RP15</accession>
<dbReference type="GO" id="GO:0016020">
    <property type="term" value="C:membrane"/>
    <property type="evidence" value="ECO:0007669"/>
    <property type="project" value="UniProtKB-SubCell"/>
</dbReference>
<evidence type="ECO:0000256" key="4">
    <source>
        <dbReference type="ARBA" id="ARBA00022801"/>
    </source>
</evidence>
<evidence type="ECO:0000256" key="1">
    <source>
        <dbReference type="ARBA" id="ARBA00004141"/>
    </source>
</evidence>
<keyword evidence="6 8" id="KW-1133">Transmembrane helix</keyword>
<feature type="transmembrane region" description="Helical" evidence="8">
    <location>
        <begin position="284"/>
        <end position="302"/>
    </location>
</feature>
<proteinExistence type="predicted"/>
<evidence type="ECO:0000256" key="5">
    <source>
        <dbReference type="ARBA" id="ARBA00022946"/>
    </source>
</evidence>
<dbReference type="CDD" id="cd06160">
    <property type="entry name" value="S2P-M50_like_2"/>
    <property type="match status" value="1"/>
</dbReference>
<dbReference type="Proteomes" id="UP001596099">
    <property type="component" value="Unassembled WGS sequence"/>
</dbReference>
<evidence type="ECO:0000256" key="6">
    <source>
        <dbReference type="ARBA" id="ARBA00022989"/>
    </source>
</evidence>
<feature type="transmembrane region" description="Helical" evidence="8">
    <location>
        <begin position="343"/>
        <end position="364"/>
    </location>
</feature>
<feature type="transmembrane region" description="Helical" evidence="8">
    <location>
        <begin position="150"/>
        <end position="169"/>
    </location>
</feature>
<comment type="caution">
    <text evidence="10">The sequence shown here is derived from an EMBL/GenBank/DDBJ whole genome shotgun (WGS) entry which is preliminary data.</text>
</comment>
<reference evidence="10 11" key="1">
    <citation type="journal article" date="2019" name="Int. J. Syst. Evol. Microbiol.">
        <title>The Global Catalogue of Microorganisms (GCM) 10K type strain sequencing project: providing services to taxonomists for standard genome sequencing and annotation.</title>
        <authorList>
            <consortium name="The Broad Institute Genomics Platform"/>
            <consortium name="The Broad Institute Genome Sequencing Center for Infectious Disease"/>
            <person name="Wu L."/>
            <person name="Ma J."/>
        </authorList>
    </citation>
    <scope>NUCLEOTIDE SEQUENCE [LARGE SCALE GENOMIC DNA]</scope>
    <source>
        <strain evidence="10 11">CGMCC 1.12543</strain>
    </source>
</reference>
<name>A0ABD5RP15_9EURY</name>
<dbReference type="PANTHER" id="PTHR31412:SF0">
    <property type="entry name" value="ZINC METALLOPROTEASE EGY1, CHLOROPLASTIC-RELATED"/>
    <property type="match status" value="1"/>
</dbReference>
<dbReference type="AlphaFoldDB" id="A0ABD5RP15"/>
<dbReference type="GO" id="GO:0006508">
    <property type="term" value="P:proteolysis"/>
    <property type="evidence" value="ECO:0007669"/>
    <property type="project" value="UniProtKB-KW"/>
</dbReference>
<keyword evidence="3 8" id="KW-0812">Transmembrane</keyword>
<evidence type="ECO:0000256" key="8">
    <source>
        <dbReference type="SAM" id="Phobius"/>
    </source>
</evidence>
<feature type="transmembrane region" description="Helical" evidence="8">
    <location>
        <begin position="244"/>
        <end position="263"/>
    </location>
</feature>